<accession>A0ABV2IFN1</accession>
<comment type="caution">
    <text evidence="1">The sequence shown here is derived from an EMBL/GenBank/DDBJ whole genome shotgun (WGS) entry which is preliminary data.</text>
</comment>
<organism evidence="1 2">
    <name type="scientific">Martelella mangrovi</name>
    <dbReference type="NCBI Taxonomy" id="1397477"/>
    <lineage>
        <taxon>Bacteria</taxon>
        <taxon>Pseudomonadati</taxon>
        <taxon>Pseudomonadota</taxon>
        <taxon>Alphaproteobacteria</taxon>
        <taxon>Hyphomicrobiales</taxon>
        <taxon>Aurantimonadaceae</taxon>
        <taxon>Martelella</taxon>
    </lineage>
</organism>
<keyword evidence="2" id="KW-1185">Reference proteome</keyword>
<dbReference type="Proteomes" id="UP001549164">
    <property type="component" value="Unassembled WGS sequence"/>
</dbReference>
<reference evidence="1 2" key="1">
    <citation type="submission" date="2024-06" db="EMBL/GenBank/DDBJ databases">
        <title>Genomic Encyclopedia of Type Strains, Phase IV (KMG-IV): sequencing the most valuable type-strain genomes for metagenomic binning, comparative biology and taxonomic classification.</title>
        <authorList>
            <person name="Goeker M."/>
        </authorList>
    </citation>
    <scope>NUCLEOTIDE SEQUENCE [LARGE SCALE GENOMIC DNA]</scope>
    <source>
        <strain evidence="1 2">DSM 28102</strain>
    </source>
</reference>
<evidence type="ECO:0000313" key="2">
    <source>
        <dbReference type="Proteomes" id="UP001549164"/>
    </source>
</evidence>
<dbReference type="EMBL" id="JBEPLY010000015">
    <property type="protein sequence ID" value="MET3601619.1"/>
    <property type="molecule type" value="Genomic_DNA"/>
</dbReference>
<protein>
    <submittedName>
        <fullName evidence="1">Uncharacterized protein</fullName>
    </submittedName>
</protein>
<proteinExistence type="predicted"/>
<name>A0ABV2IFN1_9HYPH</name>
<evidence type="ECO:0000313" key="1">
    <source>
        <dbReference type="EMBL" id="MET3601619.1"/>
    </source>
</evidence>
<sequence length="35" mass="3744">MGKSIFGYAKRLKAASSGGLPPRCKVIVMLMGYLV</sequence>
<gene>
    <name evidence="1" type="ORF">ABID12_003580</name>
</gene>